<proteinExistence type="predicted"/>
<evidence type="ECO:0000259" key="1">
    <source>
        <dbReference type="Pfam" id="PF07858"/>
    </source>
</evidence>
<dbReference type="InterPro" id="IPR032710">
    <property type="entry name" value="NTF2-like_dom_sf"/>
</dbReference>
<dbReference type="SUPFAM" id="SSF54427">
    <property type="entry name" value="NTF2-like"/>
    <property type="match status" value="1"/>
</dbReference>
<accession>A0A382B7K5</accession>
<protein>
    <recommendedName>
        <fullName evidence="1">Limonene-1,2-epoxide hydrolase domain-containing protein</fullName>
    </recommendedName>
</protein>
<sequence>MTNTEIVMAFIDAWNNMDWDRTSDLMTDDVVWHNIPMAKVKGKAAVEGAIRGMSPDSVDWEVISIAENGNKVLTERIDRFDMPGGKKIDLPVMGTFEITDGRISAWRDYFDLATFTNQMS</sequence>
<dbReference type="EMBL" id="UINC01028553">
    <property type="protein sequence ID" value="SVB09728.1"/>
    <property type="molecule type" value="Genomic_DNA"/>
</dbReference>
<dbReference type="AlphaFoldDB" id="A0A382B7K5"/>
<gene>
    <name evidence="2" type="ORF">METZ01_LOCUS162582</name>
</gene>
<reference evidence="2" key="1">
    <citation type="submission" date="2018-05" db="EMBL/GenBank/DDBJ databases">
        <authorList>
            <person name="Lanie J.A."/>
            <person name="Ng W.-L."/>
            <person name="Kazmierczak K.M."/>
            <person name="Andrzejewski T.M."/>
            <person name="Davidsen T.M."/>
            <person name="Wayne K.J."/>
            <person name="Tettelin H."/>
            <person name="Glass J.I."/>
            <person name="Rusch D."/>
            <person name="Podicherti R."/>
            <person name="Tsui H.-C.T."/>
            <person name="Winkler M.E."/>
        </authorList>
    </citation>
    <scope>NUCLEOTIDE SEQUENCE</scope>
</reference>
<name>A0A382B7K5_9ZZZZ</name>
<organism evidence="2">
    <name type="scientific">marine metagenome</name>
    <dbReference type="NCBI Taxonomy" id="408172"/>
    <lineage>
        <taxon>unclassified sequences</taxon>
        <taxon>metagenomes</taxon>
        <taxon>ecological metagenomes</taxon>
    </lineage>
</organism>
<dbReference type="Gene3D" id="3.10.450.50">
    <property type="match status" value="1"/>
</dbReference>
<dbReference type="Pfam" id="PF07858">
    <property type="entry name" value="LEH"/>
    <property type="match status" value="1"/>
</dbReference>
<feature type="domain" description="Limonene-1,2-epoxide hydrolase" evidence="1">
    <location>
        <begin position="3"/>
        <end position="118"/>
    </location>
</feature>
<dbReference type="InterPro" id="IPR013100">
    <property type="entry name" value="LEH"/>
</dbReference>
<evidence type="ECO:0000313" key="2">
    <source>
        <dbReference type="EMBL" id="SVB09728.1"/>
    </source>
</evidence>